<evidence type="ECO:0000256" key="2">
    <source>
        <dbReference type="ARBA" id="ARBA00023253"/>
    </source>
</evidence>
<keyword evidence="7" id="KW-1185">Reference proteome</keyword>
<keyword evidence="2" id="KW-0294">Fucose metabolism</keyword>
<feature type="region of interest" description="Disordered" evidence="4">
    <location>
        <begin position="31"/>
        <end position="52"/>
    </location>
</feature>
<feature type="compositionally biased region" description="Low complexity" evidence="4">
    <location>
        <begin position="32"/>
        <end position="52"/>
    </location>
</feature>
<dbReference type="Proteomes" id="UP000298327">
    <property type="component" value="Unassembled WGS sequence"/>
</dbReference>
<dbReference type="OrthoDB" id="2559662at2759"/>
<dbReference type="CDD" id="cd11296">
    <property type="entry name" value="O-FucT_like"/>
    <property type="match status" value="1"/>
</dbReference>
<keyword evidence="5" id="KW-0812">Transmembrane</keyword>
<evidence type="ECO:0000256" key="5">
    <source>
        <dbReference type="SAM" id="Phobius"/>
    </source>
</evidence>
<feature type="transmembrane region" description="Helical" evidence="5">
    <location>
        <begin position="68"/>
        <end position="89"/>
    </location>
</feature>
<evidence type="ECO:0000256" key="3">
    <source>
        <dbReference type="ARBA" id="ARBA00023277"/>
    </source>
</evidence>
<proteinExistence type="predicted"/>
<keyword evidence="5" id="KW-0472">Membrane</keyword>
<dbReference type="EMBL" id="SEOQ01000626">
    <property type="protein sequence ID" value="TFY59320.1"/>
    <property type="molecule type" value="Genomic_DNA"/>
</dbReference>
<dbReference type="AlphaFoldDB" id="A0A4Y9YBA2"/>
<accession>A0A4Y9YBA2</accession>
<dbReference type="Pfam" id="PF10250">
    <property type="entry name" value="O-FucT"/>
    <property type="match status" value="1"/>
</dbReference>
<reference evidence="6 7" key="1">
    <citation type="submission" date="2019-02" db="EMBL/GenBank/DDBJ databases">
        <title>Genome sequencing of the rare red list fungi Dentipellis fragilis.</title>
        <authorList>
            <person name="Buettner E."/>
            <person name="Kellner H."/>
        </authorList>
    </citation>
    <scope>NUCLEOTIDE SEQUENCE [LARGE SCALE GENOMIC DNA]</scope>
    <source>
        <strain evidence="6 7">DSM 105465</strain>
    </source>
</reference>
<keyword evidence="3" id="KW-0119">Carbohydrate metabolism</keyword>
<evidence type="ECO:0000256" key="4">
    <source>
        <dbReference type="SAM" id="MobiDB-lite"/>
    </source>
</evidence>
<evidence type="ECO:0000313" key="7">
    <source>
        <dbReference type="Proteomes" id="UP000298327"/>
    </source>
</evidence>
<dbReference type="GO" id="GO:0006004">
    <property type="term" value="P:fucose metabolic process"/>
    <property type="evidence" value="ECO:0007669"/>
    <property type="project" value="UniProtKB-KW"/>
</dbReference>
<sequence length="499" mass="55290">MGQTLFQTLLHRVRHLTSRHPSPNYELEPLFSSTDSLPSSSNAASRPKHTSSSSLPRRLLRLLTLRRVFLSIFGAFVLFVVSVLLWGGIPPSYSDIRAYEKALPQHNLSLPSPEGAHGLFLRFPDHLWGHGLNNVLQEILLQSQLAHTAGRAYVFEDYTWSHLPFPWTLYDYALRPARLPLNAFISGPSAGAPMPAPRSVSAAFWEEVCGKKARRRAGGASNATQVVTLTTEGVPEDAEGDVLMQWWVDKLKTVGNSTCVQVVQGDLPAFDQNLFGSTRVLSLWPALSASPILANFTWSPLVHAAVTRNFALLRPPSPAQLVSPGSPPLPGLVAVHLRRGDFVRHCPRLYGWDAPYMGFNRFAALPAADAFDPPPKSQPDARRAYYMEHCFPERAQIVHRLAEVREDNPGLRRVYLLTNGWGTWVQGVRDALMGDGWEDVRSGQELVLDEEQNYVAMAVDMAIAERAEVFVGNGFSSLSANIVMFRMAKGLEPASNRIL</sequence>
<dbReference type="Gene3D" id="3.40.50.11350">
    <property type="match status" value="1"/>
</dbReference>
<keyword evidence="5" id="KW-1133">Transmembrane helix</keyword>
<dbReference type="InterPro" id="IPR019378">
    <property type="entry name" value="GDP-Fuc_O-FucTrfase"/>
</dbReference>
<evidence type="ECO:0000256" key="1">
    <source>
        <dbReference type="ARBA" id="ARBA00022679"/>
    </source>
</evidence>
<protein>
    <submittedName>
        <fullName evidence="6">Uncharacterized protein</fullName>
    </submittedName>
</protein>
<dbReference type="GO" id="GO:0016740">
    <property type="term" value="F:transferase activity"/>
    <property type="evidence" value="ECO:0007669"/>
    <property type="project" value="UniProtKB-KW"/>
</dbReference>
<comment type="caution">
    <text evidence="6">The sequence shown here is derived from an EMBL/GenBank/DDBJ whole genome shotgun (WGS) entry which is preliminary data.</text>
</comment>
<name>A0A4Y9YBA2_9AGAM</name>
<evidence type="ECO:0000313" key="6">
    <source>
        <dbReference type="EMBL" id="TFY59320.1"/>
    </source>
</evidence>
<gene>
    <name evidence="6" type="ORF">EVG20_g7836</name>
</gene>
<dbReference type="STRING" id="205917.A0A4Y9YBA2"/>
<organism evidence="6 7">
    <name type="scientific">Dentipellis fragilis</name>
    <dbReference type="NCBI Taxonomy" id="205917"/>
    <lineage>
        <taxon>Eukaryota</taxon>
        <taxon>Fungi</taxon>
        <taxon>Dikarya</taxon>
        <taxon>Basidiomycota</taxon>
        <taxon>Agaricomycotina</taxon>
        <taxon>Agaricomycetes</taxon>
        <taxon>Russulales</taxon>
        <taxon>Hericiaceae</taxon>
        <taxon>Dentipellis</taxon>
    </lineage>
</organism>
<keyword evidence="1" id="KW-0808">Transferase</keyword>